<evidence type="ECO:0000313" key="2">
    <source>
        <dbReference type="Proteomes" id="UP000198211"/>
    </source>
</evidence>
<name>A0A225W8Y2_9STRA</name>
<protein>
    <submittedName>
        <fullName evidence="1">Uncharacterized protein</fullName>
    </submittedName>
</protein>
<dbReference type="Proteomes" id="UP000198211">
    <property type="component" value="Unassembled WGS sequence"/>
</dbReference>
<dbReference type="AlphaFoldDB" id="A0A225W8Y2"/>
<proteinExistence type="predicted"/>
<sequence length="169" mass="19258">MEPRGNNAQYGELAHLLKKQTEQIDVLILQNKRIQERVLAVEVAKLDTKDDTTGSGTSTSAGFLLVDTDRSSWQQTYPPKGEGTPASLIYLWFTVELRVFCSCAVKKAMLYEFRYISGYLILFIPLGFKLYSSSSVIMNVLKPEASLIEHLRRLFHRSFDYVQSSILQK</sequence>
<accession>A0A225W8Y2</accession>
<evidence type="ECO:0000313" key="1">
    <source>
        <dbReference type="EMBL" id="OWZ14045.1"/>
    </source>
</evidence>
<keyword evidence="2" id="KW-1185">Reference proteome</keyword>
<dbReference type="EMBL" id="NBNE01001431">
    <property type="protein sequence ID" value="OWZ14045.1"/>
    <property type="molecule type" value="Genomic_DNA"/>
</dbReference>
<dbReference type="OrthoDB" id="10582433at2759"/>
<gene>
    <name evidence="1" type="ORF">PHMEG_00012536</name>
</gene>
<reference evidence="2" key="1">
    <citation type="submission" date="2017-03" db="EMBL/GenBank/DDBJ databases">
        <title>Phytopthora megakarya and P. palmivora, two closely related causual agents of cacao black pod achieved similar genome size and gene model numbers by different mechanisms.</title>
        <authorList>
            <person name="Ali S."/>
            <person name="Shao J."/>
            <person name="Larry D.J."/>
            <person name="Kronmiller B."/>
            <person name="Shen D."/>
            <person name="Strem M.D."/>
            <person name="Melnick R.L."/>
            <person name="Guiltinan M.J."/>
            <person name="Tyler B.M."/>
            <person name="Meinhardt L.W."/>
            <person name="Bailey B.A."/>
        </authorList>
    </citation>
    <scope>NUCLEOTIDE SEQUENCE [LARGE SCALE GENOMIC DNA]</scope>
    <source>
        <strain evidence="2">zdho120</strain>
    </source>
</reference>
<comment type="caution">
    <text evidence="1">The sequence shown here is derived from an EMBL/GenBank/DDBJ whole genome shotgun (WGS) entry which is preliminary data.</text>
</comment>
<organism evidence="1 2">
    <name type="scientific">Phytophthora megakarya</name>
    <dbReference type="NCBI Taxonomy" id="4795"/>
    <lineage>
        <taxon>Eukaryota</taxon>
        <taxon>Sar</taxon>
        <taxon>Stramenopiles</taxon>
        <taxon>Oomycota</taxon>
        <taxon>Peronosporomycetes</taxon>
        <taxon>Peronosporales</taxon>
        <taxon>Peronosporaceae</taxon>
        <taxon>Phytophthora</taxon>
    </lineage>
</organism>